<keyword evidence="2" id="KW-1185">Reference proteome</keyword>
<reference evidence="1 2" key="1">
    <citation type="submission" date="2024-09" db="EMBL/GenBank/DDBJ databases">
        <title>Chromosome-scale assembly of Riccia fluitans.</title>
        <authorList>
            <person name="Paukszto L."/>
            <person name="Sawicki J."/>
            <person name="Karawczyk K."/>
            <person name="Piernik-Szablinska J."/>
            <person name="Szczecinska M."/>
            <person name="Mazdziarz M."/>
        </authorList>
    </citation>
    <scope>NUCLEOTIDE SEQUENCE [LARGE SCALE GENOMIC DNA]</scope>
    <source>
        <strain evidence="1">Rf_01</strain>
        <tissue evidence="1">Aerial parts of the thallus</tissue>
    </source>
</reference>
<proteinExistence type="predicted"/>
<evidence type="ECO:0000313" key="2">
    <source>
        <dbReference type="Proteomes" id="UP001605036"/>
    </source>
</evidence>
<comment type="caution">
    <text evidence="1">The sequence shown here is derived from an EMBL/GenBank/DDBJ whole genome shotgun (WGS) entry which is preliminary data.</text>
</comment>
<dbReference type="EMBL" id="JBHFFA010000001">
    <property type="protein sequence ID" value="KAL2649286.1"/>
    <property type="molecule type" value="Genomic_DNA"/>
</dbReference>
<protein>
    <submittedName>
        <fullName evidence="1">Uncharacterized protein</fullName>
    </submittedName>
</protein>
<dbReference type="Proteomes" id="UP001605036">
    <property type="component" value="Unassembled WGS sequence"/>
</dbReference>
<evidence type="ECO:0000313" key="1">
    <source>
        <dbReference type="EMBL" id="KAL2649286.1"/>
    </source>
</evidence>
<organism evidence="1 2">
    <name type="scientific">Riccia fluitans</name>
    <dbReference type="NCBI Taxonomy" id="41844"/>
    <lineage>
        <taxon>Eukaryota</taxon>
        <taxon>Viridiplantae</taxon>
        <taxon>Streptophyta</taxon>
        <taxon>Embryophyta</taxon>
        <taxon>Marchantiophyta</taxon>
        <taxon>Marchantiopsida</taxon>
        <taxon>Marchantiidae</taxon>
        <taxon>Marchantiales</taxon>
        <taxon>Ricciaceae</taxon>
        <taxon>Riccia</taxon>
    </lineage>
</organism>
<dbReference type="AlphaFoldDB" id="A0ABD1ZE63"/>
<sequence length="179" mass="20612">MKINIQSLIRDDGTRITEGVDIQKETFHFYTDLFAKEVSSGNLQDDSHSQFLKVLERRANRGLLAFMDDMPSYAEFTDILLASPKGRSPGIDGFNMDAFIKLWPIIDKLYVEAMQDCWERVVFPKGFMEGIIILIPKEHNADTLRALRPITLLSTSPHYISFSPRQKIEQKRMSWGGFH</sequence>
<name>A0ABD1ZE63_9MARC</name>
<accession>A0ABD1ZE63</accession>
<gene>
    <name evidence="1" type="ORF">R1flu_017414</name>
</gene>